<accession>A0A9N8HDJ8</accession>
<sequence length="155" mass="17023">MVSLRTLLFSLSVQAAVGFLSSQGKSHDIPKLTTVGASVVWDEVAPGETTIGRLAGVRKRLTNVFRKKAQPPVSVELDQAPVTVVVPEDPIVATTKTVDLPSKPVEFRTTPLRIPSQPRPRRQEMKLAAKYAEIDSLEERAFQILVDLGMVEIHN</sequence>
<name>A0A9N8HDJ8_9STRA</name>
<evidence type="ECO:0000256" key="1">
    <source>
        <dbReference type="SAM" id="SignalP"/>
    </source>
</evidence>
<protein>
    <recommendedName>
        <fullName evidence="4">RxLR effector candidate protein</fullName>
    </recommendedName>
</protein>
<comment type="caution">
    <text evidence="2">The sequence shown here is derived from an EMBL/GenBank/DDBJ whole genome shotgun (WGS) entry which is preliminary data.</text>
</comment>
<feature type="signal peptide" evidence="1">
    <location>
        <begin position="1"/>
        <end position="18"/>
    </location>
</feature>
<keyword evidence="1" id="KW-0732">Signal</keyword>
<dbReference type="Proteomes" id="UP001153069">
    <property type="component" value="Unassembled WGS sequence"/>
</dbReference>
<dbReference type="EMBL" id="CAICTM010000346">
    <property type="protein sequence ID" value="CAB9508435.1"/>
    <property type="molecule type" value="Genomic_DNA"/>
</dbReference>
<feature type="chain" id="PRO_5040485655" description="RxLR effector candidate protein" evidence="1">
    <location>
        <begin position="19"/>
        <end position="155"/>
    </location>
</feature>
<evidence type="ECO:0008006" key="4">
    <source>
        <dbReference type="Google" id="ProtNLM"/>
    </source>
</evidence>
<evidence type="ECO:0000313" key="2">
    <source>
        <dbReference type="EMBL" id="CAB9508435.1"/>
    </source>
</evidence>
<gene>
    <name evidence="2" type="ORF">SEMRO_347_G122920.1</name>
</gene>
<evidence type="ECO:0000313" key="3">
    <source>
        <dbReference type="Proteomes" id="UP001153069"/>
    </source>
</evidence>
<keyword evidence="3" id="KW-1185">Reference proteome</keyword>
<reference evidence="2" key="1">
    <citation type="submission" date="2020-06" db="EMBL/GenBank/DDBJ databases">
        <authorList>
            <consortium name="Plant Systems Biology data submission"/>
        </authorList>
    </citation>
    <scope>NUCLEOTIDE SEQUENCE</scope>
    <source>
        <strain evidence="2">D6</strain>
    </source>
</reference>
<proteinExistence type="predicted"/>
<organism evidence="2 3">
    <name type="scientific">Seminavis robusta</name>
    <dbReference type="NCBI Taxonomy" id="568900"/>
    <lineage>
        <taxon>Eukaryota</taxon>
        <taxon>Sar</taxon>
        <taxon>Stramenopiles</taxon>
        <taxon>Ochrophyta</taxon>
        <taxon>Bacillariophyta</taxon>
        <taxon>Bacillariophyceae</taxon>
        <taxon>Bacillariophycidae</taxon>
        <taxon>Naviculales</taxon>
        <taxon>Naviculaceae</taxon>
        <taxon>Seminavis</taxon>
    </lineage>
</organism>
<dbReference type="AlphaFoldDB" id="A0A9N8HDJ8"/>
<dbReference type="OrthoDB" id="49485at2759"/>